<dbReference type="InterPro" id="IPR024083">
    <property type="entry name" value="Fumarase/histidase_N"/>
</dbReference>
<keyword evidence="5 9" id="KW-0456">Lyase</keyword>
<feature type="domain" description="Fumarate lyase N-terminal" evidence="7">
    <location>
        <begin position="47"/>
        <end position="294"/>
    </location>
</feature>
<dbReference type="Proteomes" id="UP001145069">
    <property type="component" value="Unassembled WGS sequence"/>
</dbReference>
<protein>
    <recommendedName>
        <fullName evidence="2 6">Argininosuccinate lyase</fullName>
        <ecNumber evidence="2 6">4.3.2.1</ecNumber>
    </recommendedName>
</protein>
<evidence type="ECO:0000256" key="5">
    <source>
        <dbReference type="ARBA" id="ARBA00023239"/>
    </source>
</evidence>
<evidence type="ECO:0000256" key="3">
    <source>
        <dbReference type="ARBA" id="ARBA00022571"/>
    </source>
</evidence>
<dbReference type="Pfam" id="PF14698">
    <property type="entry name" value="ASL_C2"/>
    <property type="match status" value="1"/>
</dbReference>
<evidence type="ECO:0000256" key="6">
    <source>
        <dbReference type="NCBIfam" id="TIGR00838"/>
    </source>
</evidence>
<dbReference type="AlphaFoldDB" id="A0A9X3WET3"/>
<keyword evidence="4" id="KW-0028">Amino-acid biosynthesis</keyword>
<dbReference type="NCBIfam" id="TIGR00838">
    <property type="entry name" value="argH"/>
    <property type="match status" value="1"/>
</dbReference>
<dbReference type="PANTHER" id="PTHR43814">
    <property type="entry name" value="ARGININOSUCCINATE LYASE"/>
    <property type="match status" value="1"/>
</dbReference>
<organism evidence="9 10">
    <name type="scientific">Aquibacillus salsiterrae</name>
    <dbReference type="NCBI Taxonomy" id="2950439"/>
    <lineage>
        <taxon>Bacteria</taxon>
        <taxon>Bacillati</taxon>
        <taxon>Bacillota</taxon>
        <taxon>Bacilli</taxon>
        <taxon>Bacillales</taxon>
        <taxon>Bacillaceae</taxon>
        <taxon>Aquibacillus</taxon>
    </lineage>
</organism>
<proteinExistence type="predicted"/>
<keyword evidence="3" id="KW-0055">Arginine biosynthesis</keyword>
<dbReference type="PRINTS" id="PR00145">
    <property type="entry name" value="ARGSUCLYASE"/>
</dbReference>
<dbReference type="Gene3D" id="1.10.40.30">
    <property type="entry name" value="Fumarase/aspartase (C-terminal domain)"/>
    <property type="match status" value="1"/>
</dbReference>
<gene>
    <name evidence="9" type="primary">argH</name>
    <name evidence="9" type="ORF">NC799_16425</name>
</gene>
<comment type="pathway">
    <text evidence="1">Amino-acid biosynthesis; L-arginine biosynthesis; L-arginine from L-ornithine and carbamoyl phosphate: step 3/3.</text>
</comment>
<dbReference type="CDD" id="cd01359">
    <property type="entry name" value="Argininosuccinate_lyase"/>
    <property type="match status" value="1"/>
</dbReference>
<sequence length="482" mass="54647">MVRSDTYIKTILQPTYDFTNEFYFPYIVEVNIAHIIMLTEQNLLKVEEAVPIVDYLQKLHTKPTFKQAYNSQYEDLFFMIEAELEEKFGKKIVGDIHIAFSRNDMDATMFRMCWRKQVNTVMKRITRLQSVILALVEKHKDTVMPAYTHNQQAQPTTLAHYLLAINAHLARDIQRGRDLYQKINLSPMGAAALGTTGFPIDRGRMAELLGFNGIIENSYDAIAANDYMLEAASFLSISLSTLSRVVYDLLFLATNETNGILLDEQHVQTSSIMPQKRNPSALEHCRAQISRAIGGLQGITYMSHSVPFGDIVDIGDDIQPILAEGFENSVTIYDLLTEIIACMQVNKEILYERCANGFSTVTELADLLVRNYQLPFRTAHQVVSSFVTQLTKEKQTLADGNAAMVNQVAKKLNVPLNLTDEDFKLAIDPNQFVQVRSVTGGPSKSEVSRQHQKACKSVNEVHRFINQVDKQLQRYPEKLKLH</sequence>
<dbReference type="Gene3D" id="1.10.275.10">
    <property type="entry name" value="Fumarase/aspartase (N-terminal domain)"/>
    <property type="match status" value="1"/>
</dbReference>
<dbReference type="GO" id="GO:0042450">
    <property type="term" value="P:L-arginine biosynthetic process via ornithine"/>
    <property type="evidence" value="ECO:0007669"/>
    <property type="project" value="UniProtKB-UniRule"/>
</dbReference>
<evidence type="ECO:0000256" key="2">
    <source>
        <dbReference type="ARBA" id="ARBA00012338"/>
    </source>
</evidence>
<dbReference type="InterPro" id="IPR022761">
    <property type="entry name" value="Fumarate_lyase_N"/>
</dbReference>
<dbReference type="EMBL" id="JAMQKC010000028">
    <property type="protein sequence ID" value="MDC3418467.1"/>
    <property type="molecule type" value="Genomic_DNA"/>
</dbReference>
<evidence type="ECO:0000259" key="7">
    <source>
        <dbReference type="Pfam" id="PF00206"/>
    </source>
</evidence>
<dbReference type="InterPro" id="IPR009049">
    <property type="entry name" value="Argininosuccinate_lyase"/>
</dbReference>
<dbReference type="Gene3D" id="1.20.200.10">
    <property type="entry name" value="Fumarase/aspartase (Central domain)"/>
    <property type="match status" value="1"/>
</dbReference>
<reference evidence="9" key="1">
    <citation type="submission" date="2022-06" db="EMBL/GenBank/DDBJ databases">
        <title>Aquibacillus sp. a new bacterium isolated from soil saline samples.</title>
        <authorList>
            <person name="Galisteo C."/>
            <person name="De La Haba R."/>
            <person name="Sanchez-Porro C."/>
            <person name="Ventosa A."/>
        </authorList>
    </citation>
    <scope>NUCLEOTIDE SEQUENCE</scope>
    <source>
        <strain evidence="9">3ASR75-54</strain>
    </source>
</reference>
<dbReference type="GO" id="GO:0005829">
    <property type="term" value="C:cytosol"/>
    <property type="evidence" value="ECO:0007669"/>
    <property type="project" value="TreeGrafter"/>
</dbReference>
<evidence type="ECO:0000256" key="1">
    <source>
        <dbReference type="ARBA" id="ARBA00004941"/>
    </source>
</evidence>
<comment type="caution">
    <text evidence="9">The sequence shown here is derived from an EMBL/GenBank/DDBJ whole genome shotgun (WGS) entry which is preliminary data.</text>
</comment>
<evidence type="ECO:0000313" key="10">
    <source>
        <dbReference type="Proteomes" id="UP001145069"/>
    </source>
</evidence>
<dbReference type="PANTHER" id="PTHR43814:SF1">
    <property type="entry name" value="ARGININOSUCCINATE LYASE"/>
    <property type="match status" value="1"/>
</dbReference>
<evidence type="ECO:0000313" key="9">
    <source>
        <dbReference type="EMBL" id="MDC3418467.1"/>
    </source>
</evidence>
<feature type="domain" description="Argininosuccinate lyase C-terminal" evidence="8">
    <location>
        <begin position="358"/>
        <end position="434"/>
    </location>
</feature>
<evidence type="ECO:0000259" key="8">
    <source>
        <dbReference type="Pfam" id="PF14698"/>
    </source>
</evidence>
<name>A0A9X3WET3_9BACI</name>
<dbReference type="RefSeq" id="WP_272447533.1">
    <property type="nucleotide sequence ID" value="NZ_JAMQKC010000028.1"/>
</dbReference>
<dbReference type="GO" id="GO:0004056">
    <property type="term" value="F:argininosuccinate lyase activity"/>
    <property type="evidence" value="ECO:0007669"/>
    <property type="project" value="UniProtKB-UniRule"/>
</dbReference>
<dbReference type="EC" id="4.3.2.1" evidence="2 6"/>
<accession>A0A9X3WET3</accession>
<evidence type="ECO:0000256" key="4">
    <source>
        <dbReference type="ARBA" id="ARBA00022605"/>
    </source>
</evidence>
<dbReference type="InterPro" id="IPR029419">
    <property type="entry name" value="Arg_succ_lyase_C"/>
</dbReference>
<dbReference type="SUPFAM" id="SSF48557">
    <property type="entry name" value="L-aspartase-like"/>
    <property type="match status" value="1"/>
</dbReference>
<keyword evidence="10" id="KW-1185">Reference proteome</keyword>
<dbReference type="PRINTS" id="PR00149">
    <property type="entry name" value="FUMRATELYASE"/>
</dbReference>
<dbReference type="InterPro" id="IPR008948">
    <property type="entry name" value="L-Aspartase-like"/>
</dbReference>
<dbReference type="InterPro" id="IPR000362">
    <property type="entry name" value="Fumarate_lyase_fam"/>
</dbReference>
<dbReference type="Pfam" id="PF00206">
    <property type="entry name" value="Lyase_1"/>
    <property type="match status" value="1"/>
</dbReference>